<feature type="compositionally biased region" description="Basic and acidic residues" evidence="5">
    <location>
        <begin position="22"/>
        <end position="45"/>
    </location>
</feature>
<dbReference type="GO" id="GO:0016874">
    <property type="term" value="F:ligase activity"/>
    <property type="evidence" value="ECO:0007669"/>
    <property type="project" value="UniProtKB-KW"/>
</dbReference>
<dbReference type="InterPro" id="IPR020806">
    <property type="entry name" value="PKS_PP-bd"/>
</dbReference>
<organism evidence="7 8">
    <name type="scientific">Knufia fluminis</name>
    <dbReference type="NCBI Taxonomy" id="191047"/>
    <lineage>
        <taxon>Eukaryota</taxon>
        <taxon>Fungi</taxon>
        <taxon>Dikarya</taxon>
        <taxon>Ascomycota</taxon>
        <taxon>Pezizomycotina</taxon>
        <taxon>Eurotiomycetes</taxon>
        <taxon>Chaetothyriomycetidae</taxon>
        <taxon>Chaetothyriales</taxon>
        <taxon>Trichomeriaceae</taxon>
        <taxon>Knufia</taxon>
    </lineage>
</organism>
<evidence type="ECO:0000256" key="3">
    <source>
        <dbReference type="ARBA" id="ARBA00022598"/>
    </source>
</evidence>
<comment type="similarity">
    <text evidence="4">Belongs to the NRP synthetase family.</text>
</comment>
<dbReference type="Gene3D" id="3.30.559.10">
    <property type="entry name" value="Chloramphenicol acetyltransferase-like domain"/>
    <property type="match status" value="2"/>
</dbReference>
<dbReference type="InterPro" id="IPR045851">
    <property type="entry name" value="AMP-bd_C_sf"/>
</dbReference>
<name>A0AAN8ECP1_9EURO</name>
<evidence type="ECO:0000313" key="8">
    <source>
        <dbReference type="Proteomes" id="UP001316803"/>
    </source>
</evidence>
<dbReference type="SUPFAM" id="SSF56801">
    <property type="entry name" value="Acetyl-CoA synthetase-like"/>
    <property type="match status" value="1"/>
</dbReference>
<keyword evidence="1" id="KW-0596">Phosphopantetheine</keyword>
<dbReference type="Proteomes" id="UP001316803">
    <property type="component" value="Unassembled WGS sequence"/>
</dbReference>
<dbReference type="SUPFAM" id="SSF52777">
    <property type="entry name" value="CoA-dependent acyltransferases"/>
    <property type="match status" value="4"/>
</dbReference>
<dbReference type="PROSITE" id="PS00455">
    <property type="entry name" value="AMP_BINDING"/>
    <property type="match status" value="1"/>
</dbReference>
<dbReference type="SUPFAM" id="SSF47336">
    <property type="entry name" value="ACP-like"/>
    <property type="match status" value="2"/>
</dbReference>
<dbReference type="InterPro" id="IPR001242">
    <property type="entry name" value="Condensation_dom"/>
</dbReference>
<gene>
    <name evidence="7" type="ORF">OHC33_010781</name>
</gene>
<reference evidence="7 8" key="1">
    <citation type="submission" date="2022-12" db="EMBL/GenBank/DDBJ databases">
        <title>Genomic features and morphological characterization of a novel Knufia sp. strain isolated from spacecraft assembly facility.</title>
        <authorList>
            <person name="Teixeira M."/>
            <person name="Chander A.M."/>
            <person name="Stajich J.E."/>
            <person name="Venkateswaran K."/>
        </authorList>
    </citation>
    <scope>NUCLEOTIDE SEQUENCE [LARGE SCALE GENOMIC DNA]</scope>
    <source>
        <strain evidence="7 8">FJI-L2-BK-P2</strain>
    </source>
</reference>
<dbReference type="InterPro" id="IPR000873">
    <property type="entry name" value="AMP-dep_synth/lig_dom"/>
</dbReference>
<dbReference type="GO" id="GO:0005737">
    <property type="term" value="C:cytoplasm"/>
    <property type="evidence" value="ECO:0007669"/>
    <property type="project" value="TreeGrafter"/>
</dbReference>
<dbReference type="FunFam" id="3.30.300.30:FF:000015">
    <property type="entry name" value="Nonribosomal peptide synthase SidD"/>
    <property type="match status" value="1"/>
</dbReference>
<feature type="domain" description="Carrier" evidence="6">
    <location>
        <begin position="793"/>
        <end position="868"/>
    </location>
</feature>
<dbReference type="Pfam" id="PF00668">
    <property type="entry name" value="Condensation"/>
    <property type="match status" value="2"/>
</dbReference>
<dbReference type="CDD" id="cd19542">
    <property type="entry name" value="CT_NRPS-like"/>
    <property type="match status" value="1"/>
</dbReference>
<keyword evidence="3" id="KW-0436">Ligase</keyword>
<dbReference type="InterPro" id="IPR042099">
    <property type="entry name" value="ANL_N_sf"/>
</dbReference>
<evidence type="ECO:0000256" key="4">
    <source>
        <dbReference type="ARBA" id="ARBA00029454"/>
    </source>
</evidence>
<dbReference type="CDD" id="cd05918">
    <property type="entry name" value="A_NRPS_SidN3_like"/>
    <property type="match status" value="1"/>
</dbReference>
<dbReference type="PANTHER" id="PTHR45527:SF3">
    <property type="entry name" value="SIDEROPHORE SYNTHETASE (EUROFUNG)"/>
    <property type="match status" value="1"/>
</dbReference>
<dbReference type="FunFam" id="3.30.559.30:FF:000003">
    <property type="entry name" value="Nonribosomal peptide synthase SidD"/>
    <property type="match status" value="1"/>
</dbReference>
<proteinExistence type="inferred from homology"/>
<dbReference type="SMART" id="SM00823">
    <property type="entry name" value="PKS_PP"/>
    <property type="match status" value="2"/>
</dbReference>
<dbReference type="InterPro" id="IPR020845">
    <property type="entry name" value="AMP-binding_CS"/>
</dbReference>
<feature type="region of interest" description="Disordered" evidence="5">
    <location>
        <begin position="1"/>
        <end position="54"/>
    </location>
</feature>
<protein>
    <submittedName>
        <fullName evidence="7">NRPS</fullName>
    </submittedName>
</protein>
<dbReference type="PROSITE" id="PS00012">
    <property type="entry name" value="PHOSPHOPANTETHEINE"/>
    <property type="match status" value="2"/>
</dbReference>
<dbReference type="PANTHER" id="PTHR45527">
    <property type="entry name" value="NONRIBOSOMAL PEPTIDE SYNTHETASE"/>
    <property type="match status" value="1"/>
</dbReference>
<dbReference type="GO" id="GO:0044550">
    <property type="term" value="P:secondary metabolite biosynthetic process"/>
    <property type="evidence" value="ECO:0007669"/>
    <property type="project" value="TreeGrafter"/>
</dbReference>
<accession>A0AAN8ECP1</accession>
<dbReference type="GO" id="GO:0031177">
    <property type="term" value="F:phosphopantetheine binding"/>
    <property type="evidence" value="ECO:0007669"/>
    <property type="project" value="InterPro"/>
</dbReference>
<dbReference type="FunFam" id="1.10.1200.10:FF:000005">
    <property type="entry name" value="Nonribosomal peptide synthetase 1"/>
    <property type="match status" value="1"/>
</dbReference>
<evidence type="ECO:0000313" key="7">
    <source>
        <dbReference type="EMBL" id="KAK5948233.1"/>
    </source>
</evidence>
<dbReference type="FunFam" id="3.40.50.12780:FF:000014">
    <property type="entry name" value="Nonribosomal peptide synthetase 1"/>
    <property type="match status" value="1"/>
</dbReference>
<dbReference type="InterPro" id="IPR010071">
    <property type="entry name" value="AA_adenyl_dom"/>
</dbReference>
<dbReference type="Gene3D" id="3.30.559.30">
    <property type="entry name" value="Nonribosomal peptide synthetase, condensation domain"/>
    <property type="match status" value="2"/>
</dbReference>
<sequence>MGSILKEVPQGDLLVEFQDQDGSNKYEEREEVVQESAPKSRHETSTTEPTAGRDSVREVVNDSLACSLPLRETCGTQPSKLFDEILLAWMLFHQRGSLGFSDEDFLVSWAIEPSLGTPTHSCLISEVVQADKTVADCLEGVRSQSASAKATSPGTASTATLEARLASNGTSEHPLFAIRASVGDPSLSIDCTHRHHELSDTICTAYLRTILDLFTFVSTHPTSPATGSSQIQPHELSQIWNWNHTLPPAINRTIHSYFIERAQAHRDAPAVVSWDGDFTYAEVDRMSTQLAHKLCKLGVKNGKPIPCCFEKSAWTVIAVLAIMKAGGAFVLTDPSQPEGRLQTICEEAKADIVLTSERYVELGRNFAPAAKVLPVGLAMMKELVDMSTSELETVSADGLMYIIFTSGSTGKPKGVMITHKNYTTGAIPRAEIVGYEPDTRVLDFASYAFDVSIDCMLLTLATGGCICVPSDDDRVNNLSGAIRKMNVNMVHTTPSIARVFDADVIPSLKVLGLGGEAVPAHDASVWNEQTRVVVAYGPSECTVGCTFSNDVGKNKSYTSLGKGCGGLLWIIDPDDHDRLSPLGGAGELLVEGTIVGKGYLNEPEKTAAAFIKDPKWLVQGAEGFPGRSGRLYKTGDLVKYDPDGSGAVVFVGRKDQQVKIRGQRVELEEVEHHLRQRLPEKTAVAAEVISPGGDGDPTLAAFVVEQDLKQEQTANGSCKFSLDFQNVLVELEKNLVKGVPKYMVPGAFVPLPEIPTTVSGKTDRKQLRATGASLSRKQLSSWRGPPKANELIRPLSNKEQTIARLWAKVLGDGPEISAEDNFFALGGDSLKAMRLVAAARGRGVLLTISTIFANPSLADMASKAEKILESSKEEVPLFSLLGTDWTEQDARRQTAEACGVDEEAIEDVYPCTPLQEGLMALSAKVPEAYVAQRVLRLPDRNAAEKLRDAFESAAKNCVILRTRIVHVSPHGLVQVVMKECPQWQEADDLQVHLARDREETMELGTSLCRFALIEDKKSGAVDFVLTMHHALYDGWSMPLVVDRVNRAYQGLERVGRTEFKVFIKHLREQDRKASERYWRELLEGADSRQCPALPYPDYQAKADSLLERYISLANASKSSNTLATIIRGAWALTASQYSRSPDMIFGETLTGRNADVLGIEEIEAPLITTVPMRLVLKGTLTVSDYLKQVHQQTIDRIPHEHLGLQNIRLLNRDARHACDLRTGFVLHPCEDEDTNRITGGPASGLVPAGDTEAAQEALKFNSYALMMVCTLEKKGFLTMASFDSKTIFRERMQELLAAFEKHVQQLCSDGDRLLSDICELPQESTSKDDGAYVNGRIGDPACSAVMTNGRHIDGVRFSGNGTSAEQLLIAICKRILRLEEIDATDSFFDLGGDSIGAMKLVSELRQAGYKLTVAQIFANRQLSMMAKLLGSAEPSNGNIDVIHPKSARDRHGNADLVEKVRPTLHSDCQILDVYPARPLQDIALTGTTELPRYSVRYELFFMDGRVDKDRLFESCRRLIAMNEVLRTTFVRVDQKCYGVALDKLEDLIAEYETDSDVESFARKLCDIDVQSRMPAGSQFVKFFFIESTAGKTCLIFRLSHAQYDEICLPIMLRQLSALYQGETVEEPVSFSSFVRHVVEDNLPRCIEYWRKLLRGSSMSILPGPEIKVQNRRRLTSITQTINLSRRPKGVTVATFPTAAWALCLARRLAKRDVVFGEVVSGRNTGFPDADRVVGPCWQYVPSRVQIQENWTGHDLLQAVQHQHIASSEFEGIGLPEIVEHCTDWPRSTDWFDSVVHQDVAHVESLPFSLANSRMETYYPHLEPLREWKIQAFAGRDEMTMEVVTFEEWRSFGKELLRDIMLAFEQLVNEPGKLLL</sequence>
<evidence type="ECO:0000256" key="5">
    <source>
        <dbReference type="SAM" id="MobiDB-lite"/>
    </source>
</evidence>
<keyword evidence="2" id="KW-0597">Phosphoprotein</keyword>
<evidence type="ECO:0000259" key="6">
    <source>
        <dbReference type="PROSITE" id="PS50075"/>
    </source>
</evidence>
<evidence type="ECO:0000256" key="2">
    <source>
        <dbReference type="ARBA" id="ARBA00022553"/>
    </source>
</evidence>
<keyword evidence="8" id="KW-1185">Reference proteome</keyword>
<dbReference type="CDD" id="cd19545">
    <property type="entry name" value="FUM14_C_NRPS-like"/>
    <property type="match status" value="1"/>
</dbReference>
<dbReference type="Gene3D" id="3.40.50.12780">
    <property type="entry name" value="N-terminal domain of ligase-like"/>
    <property type="match status" value="1"/>
</dbReference>
<dbReference type="PROSITE" id="PS50075">
    <property type="entry name" value="CARRIER"/>
    <property type="match status" value="2"/>
</dbReference>
<dbReference type="EMBL" id="JAKLMC020000051">
    <property type="protein sequence ID" value="KAK5948233.1"/>
    <property type="molecule type" value="Genomic_DNA"/>
</dbReference>
<dbReference type="Gene3D" id="3.30.300.30">
    <property type="match status" value="1"/>
</dbReference>
<dbReference type="InterPro" id="IPR036736">
    <property type="entry name" value="ACP-like_sf"/>
</dbReference>
<evidence type="ECO:0000256" key="1">
    <source>
        <dbReference type="ARBA" id="ARBA00022450"/>
    </source>
</evidence>
<dbReference type="Pfam" id="PF00550">
    <property type="entry name" value="PP-binding"/>
    <property type="match status" value="2"/>
</dbReference>
<dbReference type="GO" id="GO:0043041">
    <property type="term" value="P:amino acid activation for nonribosomal peptide biosynthetic process"/>
    <property type="evidence" value="ECO:0007669"/>
    <property type="project" value="TreeGrafter"/>
</dbReference>
<dbReference type="NCBIfam" id="TIGR01733">
    <property type="entry name" value="AA-adenyl-dom"/>
    <property type="match status" value="1"/>
</dbReference>
<dbReference type="Pfam" id="PF00501">
    <property type="entry name" value="AMP-binding"/>
    <property type="match status" value="1"/>
</dbReference>
<dbReference type="Gene3D" id="1.10.1200.10">
    <property type="entry name" value="ACP-like"/>
    <property type="match status" value="2"/>
</dbReference>
<dbReference type="InterPro" id="IPR006162">
    <property type="entry name" value="Ppantetheine_attach_site"/>
</dbReference>
<feature type="domain" description="Carrier" evidence="6">
    <location>
        <begin position="1359"/>
        <end position="1433"/>
    </location>
</feature>
<dbReference type="InterPro" id="IPR009081">
    <property type="entry name" value="PP-bd_ACP"/>
</dbReference>
<comment type="caution">
    <text evidence="7">The sequence shown here is derived from an EMBL/GenBank/DDBJ whole genome shotgun (WGS) entry which is preliminary data.</text>
</comment>
<dbReference type="InterPro" id="IPR023213">
    <property type="entry name" value="CAT-like_dom_sf"/>
</dbReference>